<evidence type="ECO:0000259" key="2">
    <source>
        <dbReference type="Pfam" id="PF17761"/>
    </source>
</evidence>
<feature type="domain" description="YhcG N-terminal" evidence="2">
    <location>
        <begin position="36"/>
        <end position="113"/>
    </location>
</feature>
<dbReference type="PANTHER" id="PTHR30547">
    <property type="entry name" value="UNCHARACTERIZED PROTEIN YHCG-RELATED"/>
    <property type="match status" value="1"/>
</dbReference>
<dbReference type="RefSeq" id="WP_153094882.1">
    <property type="nucleotide sequence ID" value="NZ_DAWEAY010000048.1"/>
</dbReference>
<comment type="caution">
    <text evidence="5">The sequence shown here is derived from an EMBL/GenBank/DDBJ whole genome shotgun (WGS) entry which is preliminary data.</text>
</comment>
<dbReference type="InterPro" id="IPR011856">
    <property type="entry name" value="tRNA_endonuc-like_dom_sf"/>
</dbReference>
<evidence type="ECO:0000313" key="5">
    <source>
        <dbReference type="EMBL" id="MQO54147.1"/>
    </source>
</evidence>
<evidence type="ECO:0000313" key="4">
    <source>
        <dbReference type="EMBL" id="MCW4138471.1"/>
    </source>
</evidence>
<evidence type="ECO:0000259" key="1">
    <source>
        <dbReference type="Pfam" id="PF06250"/>
    </source>
</evidence>
<protein>
    <submittedName>
        <fullName evidence="5">DUF1016 domain-containing protein</fullName>
    </submittedName>
    <submittedName>
        <fullName evidence="3">PDDEXK nuclease domain-containing protein</fullName>
    </submittedName>
</protein>
<dbReference type="InterPro" id="IPR009362">
    <property type="entry name" value="YhcG_C"/>
</dbReference>
<evidence type="ECO:0000313" key="3">
    <source>
        <dbReference type="EMBL" id="MCP9502521.1"/>
    </source>
</evidence>
<proteinExistence type="predicted"/>
<gene>
    <name evidence="5" type="ORF">F7D42_00160</name>
    <name evidence="3" type="ORF">NND11_13385</name>
    <name evidence="4" type="ORF">ONT01_11970</name>
</gene>
<dbReference type="Proteomes" id="UP001208620">
    <property type="component" value="Unassembled WGS sequence"/>
</dbReference>
<dbReference type="EMBL" id="JAPDVD010000001">
    <property type="protein sequence ID" value="MCW4138471.1"/>
    <property type="molecule type" value="Genomic_DNA"/>
</dbReference>
<dbReference type="Gene3D" id="3.40.1350.10">
    <property type="match status" value="1"/>
</dbReference>
<reference evidence="4" key="3">
    <citation type="submission" date="2022-11" db="EMBL/GenBank/DDBJ databases">
        <title>Genomic repertoires linked with pathogenic potency of arthritogenic Prevotella copri isolated from the gut of rheumatoid arthritis patients.</title>
        <authorList>
            <person name="Nii T."/>
            <person name="Maeda Y."/>
            <person name="Motooka D."/>
            <person name="Naito M."/>
            <person name="Matsumoto Y."/>
            <person name="Ogawa T."/>
            <person name="Oguro-Igashira E."/>
            <person name="Kishikawa T."/>
            <person name="Yamashita M."/>
            <person name="Koizumi S."/>
            <person name="Kurakawa T."/>
            <person name="Okumura R."/>
            <person name="Kayama H."/>
            <person name="Murakami M."/>
            <person name="Sakaguchi T."/>
            <person name="Das B."/>
            <person name="Nakamura S."/>
            <person name="Okada Y."/>
            <person name="Kumanogoh A."/>
            <person name="Takeda K."/>
        </authorList>
    </citation>
    <scope>NUCLEOTIDE SEQUENCE</scope>
    <source>
        <strain evidence="4">H105_2-2</strain>
    </source>
</reference>
<reference evidence="5 6" key="1">
    <citation type="submission" date="2019-09" db="EMBL/GenBank/DDBJ databases">
        <title>Distinct polysaccharide growth profiles of human intestinal Prevotella copri isolates.</title>
        <authorList>
            <person name="Fehlner-Peach H."/>
            <person name="Magnabosco C."/>
            <person name="Raghavan V."/>
            <person name="Scher J.U."/>
            <person name="Tett A."/>
            <person name="Cox L.M."/>
            <person name="Gottsegen C."/>
            <person name="Watters A."/>
            <person name="Wiltshire- Gordon J.D."/>
            <person name="Segata N."/>
            <person name="Bonneau R."/>
            <person name="Littman D.R."/>
        </authorList>
    </citation>
    <scope>NUCLEOTIDE SEQUENCE [LARGE SCALE GENOMIC DNA]</scope>
    <source>
        <strain evidence="5 6">BVe41219</strain>
    </source>
</reference>
<dbReference type="Proteomes" id="UP000358159">
    <property type="component" value="Unassembled WGS sequence"/>
</dbReference>
<name>A0A6A7VK29_9BACT</name>
<dbReference type="GO" id="GO:0003676">
    <property type="term" value="F:nucleic acid binding"/>
    <property type="evidence" value="ECO:0007669"/>
    <property type="project" value="InterPro"/>
</dbReference>
<sequence>MAKDSIIYNHDGMELPVDDWKHGEHSFVELTHVIQSTHDAAQTCAVKAINRMQTMRNWLIGYYIVEFEQHGKDRAEYGSQLLKKLEERVNRKGLNVTLFKNARNFYLLYPQMEDNFVFLNVPLSNCEGIPKSPTLSDFLSTKLEKEKSPTVLDQLKTSGKLIIAKLSFSHIVEIMAVDDSLARYFYEQECIKCTWSVRELRRQISTNLYVRAGISSNPEKMLSLPGMKGHDSNELQIREPFTFEFLGLRAQEVVTEQDIEDALITHLQEFILELGKGFCFESRQKRIVIDDEYYYPDLVFYNRYLHCSVILELKDSEFSHENLGQLNAYVSYYRENEMQPGDNPPIGILLCTRKGKKMVEYALAGMDNQLFVSTYMLQLPDKKTLEDFLLKQLDKNK</sequence>
<dbReference type="EMBL" id="JANDXR010000020">
    <property type="protein sequence ID" value="MCP9502521.1"/>
    <property type="molecule type" value="Genomic_DNA"/>
</dbReference>
<reference evidence="3" key="2">
    <citation type="submission" date="2022-07" db="EMBL/GenBank/DDBJ databases">
        <title>Prevotella copri.</title>
        <authorList>
            <person name="Yang C."/>
        </authorList>
    </citation>
    <scope>NUCLEOTIDE SEQUENCE</scope>
    <source>
        <strain evidence="3">HF88</strain>
    </source>
</reference>
<feature type="domain" description="YhcG PDDEXK nuclease" evidence="1">
    <location>
        <begin position="236"/>
        <end position="384"/>
    </location>
</feature>
<accession>A0A6A7VK29</accession>
<dbReference type="AlphaFoldDB" id="A0A6A7VK29"/>
<dbReference type="PANTHER" id="PTHR30547:SF5">
    <property type="entry name" value="NUCLEASE YHCG-RELATED"/>
    <property type="match status" value="1"/>
</dbReference>
<dbReference type="InterPro" id="IPR041527">
    <property type="entry name" value="YhcG_N"/>
</dbReference>
<organism evidence="5 6">
    <name type="scientific">Segatella copri</name>
    <dbReference type="NCBI Taxonomy" id="165179"/>
    <lineage>
        <taxon>Bacteria</taxon>
        <taxon>Pseudomonadati</taxon>
        <taxon>Bacteroidota</taxon>
        <taxon>Bacteroidia</taxon>
        <taxon>Bacteroidales</taxon>
        <taxon>Prevotellaceae</taxon>
        <taxon>Segatella</taxon>
    </lineage>
</organism>
<evidence type="ECO:0000313" key="6">
    <source>
        <dbReference type="Proteomes" id="UP000358159"/>
    </source>
</evidence>
<dbReference type="InterPro" id="IPR053148">
    <property type="entry name" value="PD-DEXK-like_domain"/>
</dbReference>
<dbReference type="Proteomes" id="UP001206014">
    <property type="component" value="Unassembled WGS sequence"/>
</dbReference>
<feature type="domain" description="YhcG N-terminal" evidence="2">
    <location>
        <begin position="162"/>
        <end position="211"/>
    </location>
</feature>
<dbReference type="EMBL" id="VZAZ01000001">
    <property type="protein sequence ID" value="MQO54147.1"/>
    <property type="molecule type" value="Genomic_DNA"/>
</dbReference>
<dbReference type="Pfam" id="PF06250">
    <property type="entry name" value="YhcG_C"/>
    <property type="match status" value="1"/>
</dbReference>
<dbReference type="Pfam" id="PF17761">
    <property type="entry name" value="DUF1016_N"/>
    <property type="match status" value="2"/>
</dbReference>